<protein>
    <submittedName>
        <fullName evidence="2">Uncharacterized protein</fullName>
    </submittedName>
</protein>
<keyword evidence="3" id="KW-1185">Reference proteome</keyword>
<feature type="region of interest" description="Disordered" evidence="1">
    <location>
        <begin position="524"/>
        <end position="560"/>
    </location>
</feature>
<feature type="region of interest" description="Disordered" evidence="1">
    <location>
        <begin position="347"/>
        <end position="375"/>
    </location>
</feature>
<feature type="compositionally biased region" description="Basic residues" evidence="1">
    <location>
        <begin position="287"/>
        <end position="298"/>
    </location>
</feature>
<evidence type="ECO:0000313" key="2">
    <source>
        <dbReference type="EMBL" id="KAF7192996.1"/>
    </source>
</evidence>
<feature type="compositionally biased region" description="Basic and acidic residues" evidence="1">
    <location>
        <begin position="56"/>
        <end position="69"/>
    </location>
</feature>
<dbReference type="EMBL" id="JABCIY010000097">
    <property type="protein sequence ID" value="KAF7192996.1"/>
    <property type="molecule type" value="Genomic_DNA"/>
</dbReference>
<evidence type="ECO:0000256" key="1">
    <source>
        <dbReference type="SAM" id="MobiDB-lite"/>
    </source>
</evidence>
<feature type="compositionally biased region" description="Low complexity" evidence="1">
    <location>
        <begin position="537"/>
        <end position="546"/>
    </location>
</feature>
<feature type="compositionally biased region" description="Low complexity" evidence="1">
    <location>
        <begin position="299"/>
        <end position="313"/>
    </location>
</feature>
<feature type="region of interest" description="Disordered" evidence="1">
    <location>
        <begin position="588"/>
        <end position="651"/>
    </location>
</feature>
<feature type="compositionally biased region" description="Low complexity" evidence="1">
    <location>
        <begin position="250"/>
        <end position="266"/>
    </location>
</feature>
<organism evidence="2 3">
    <name type="scientific">Pseudocercospora fuligena</name>
    <dbReference type="NCBI Taxonomy" id="685502"/>
    <lineage>
        <taxon>Eukaryota</taxon>
        <taxon>Fungi</taxon>
        <taxon>Dikarya</taxon>
        <taxon>Ascomycota</taxon>
        <taxon>Pezizomycotina</taxon>
        <taxon>Dothideomycetes</taxon>
        <taxon>Dothideomycetidae</taxon>
        <taxon>Mycosphaerellales</taxon>
        <taxon>Mycosphaerellaceae</taxon>
        <taxon>Pseudocercospora</taxon>
    </lineage>
</organism>
<feature type="region of interest" description="Disordered" evidence="1">
    <location>
        <begin position="247"/>
        <end position="272"/>
    </location>
</feature>
<feature type="compositionally biased region" description="Low complexity" evidence="1">
    <location>
        <begin position="17"/>
        <end position="35"/>
    </location>
</feature>
<comment type="caution">
    <text evidence="2">The sequence shown here is derived from an EMBL/GenBank/DDBJ whole genome shotgun (WGS) entry which is preliminary data.</text>
</comment>
<dbReference type="PANTHER" id="PTHR42106">
    <property type="entry name" value="CHROMOSOME 10, WHOLE GENOME SHOTGUN SEQUENCE"/>
    <property type="match status" value="1"/>
</dbReference>
<dbReference type="PANTHER" id="PTHR42106:SF1">
    <property type="match status" value="1"/>
</dbReference>
<proteinExistence type="predicted"/>
<sequence length="677" mass="71835">MDDFEDDAAVTRAAEETPVSATSTSTSTSKSRSFSDPPLNSSSNIAHALALAPSPEFKERNRGSRDDHAIPTTPTARRPDILSRGLTLQLPPPRVQATEAPAFATPLSPKLDAHNIYMQPSGPNHSPATSLPRHSRGLDFSRACTTLHHSTLADQSSPDSSPVISQKPMAIPGRRLSVSSMILDSPNLNGPSSVPWNAMGQEKSTVSSSVGSANMMLSESESTDSDDDASMGGEEDVMFTTPQVRKLHNPAAPTPFTGPATPGQQTWGSGAHFSPAQASLMKTIRRTRLHKNGKRSRKSSSSASGSGYSSMASPRATSPPPLRSIETAAGNGGYFASVHAARSRRESLAMGTDGLHLSSGNDSGDEAQLTAPSTPGVVRRAVTRRGNLLPKTKGFARIRAALAEEGAPVDSETRREAETMRQVRERDNSVGDLDLSNDRPSTSTAASSPNLLPAVPESAQEDFGRDLDSDRAFGLGTNFAQHASRNSGGLDYWNRFDPSMRTPPPPVFARQGSSAMSDVNMDSPMGDFSSWRRPRARSSASDASEAFQPNSSTGGMAAGVNDDMHLKKFKRRREDDFDIATIKRRAVSPGMSAQNSPVLTQSPSARDSNGGWGQPPERKESRETPSTSGDVGGQNHRSGSNGSTAGIVGTGNLVNQGKKLGLQPMADTNDGLMKMHL</sequence>
<feature type="region of interest" description="Disordered" evidence="1">
    <location>
        <begin position="1"/>
        <end position="95"/>
    </location>
</feature>
<dbReference type="Proteomes" id="UP000660729">
    <property type="component" value="Unassembled WGS sequence"/>
</dbReference>
<gene>
    <name evidence="2" type="ORF">HII31_05641</name>
</gene>
<feature type="compositionally biased region" description="Basic and acidic residues" evidence="1">
    <location>
        <begin position="411"/>
        <end position="429"/>
    </location>
</feature>
<dbReference type="OrthoDB" id="340550at2759"/>
<name>A0A8H6RMU1_9PEZI</name>
<dbReference type="AlphaFoldDB" id="A0A8H6RMU1"/>
<feature type="region of interest" description="Disordered" evidence="1">
    <location>
        <begin position="287"/>
        <end position="325"/>
    </location>
</feature>
<evidence type="ECO:0000313" key="3">
    <source>
        <dbReference type="Proteomes" id="UP000660729"/>
    </source>
</evidence>
<accession>A0A8H6RMU1</accession>
<feature type="compositionally biased region" description="Polar residues" evidence="1">
    <location>
        <begin position="591"/>
        <end position="607"/>
    </location>
</feature>
<feature type="region of interest" description="Disordered" evidence="1">
    <location>
        <begin position="405"/>
        <end position="462"/>
    </location>
</feature>
<feature type="compositionally biased region" description="Polar residues" evidence="1">
    <location>
        <begin position="438"/>
        <end position="450"/>
    </location>
</feature>
<reference evidence="2" key="1">
    <citation type="submission" date="2020-04" db="EMBL/GenBank/DDBJ databases">
        <title>Draft genome resource of the tomato pathogen Pseudocercospora fuligena.</title>
        <authorList>
            <person name="Zaccaron A."/>
        </authorList>
    </citation>
    <scope>NUCLEOTIDE SEQUENCE</scope>
    <source>
        <strain evidence="2">PF001</strain>
    </source>
</reference>
<feature type="compositionally biased region" description="Polar residues" evidence="1">
    <location>
        <begin position="624"/>
        <end position="644"/>
    </location>
</feature>